<dbReference type="InterPro" id="IPR003594">
    <property type="entry name" value="HATPase_dom"/>
</dbReference>
<dbReference type="SUPFAM" id="SSF55874">
    <property type="entry name" value="ATPase domain of HSP90 chaperone/DNA topoisomerase II/histidine kinase"/>
    <property type="match status" value="1"/>
</dbReference>
<comment type="caution">
    <text evidence="12">The sequence shown here is derived from an EMBL/GenBank/DDBJ whole genome shotgun (WGS) entry which is preliminary data.</text>
</comment>
<evidence type="ECO:0000256" key="4">
    <source>
        <dbReference type="ARBA" id="ARBA00022679"/>
    </source>
</evidence>
<dbReference type="SMART" id="SM00086">
    <property type="entry name" value="PAC"/>
    <property type="match status" value="4"/>
</dbReference>
<evidence type="ECO:0000256" key="3">
    <source>
        <dbReference type="ARBA" id="ARBA00022553"/>
    </source>
</evidence>
<evidence type="ECO:0000256" key="8">
    <source>
        <dbReference type="SAM" id="Phobius"/>
    </source>
</evidence>
<feature type="domain" description="PAC" evidence="11">
    <location>
        <begin position="1043"/>
        <end position="1095"/>
    </location>
</feature>
<feature type="domain" description="PAS" evidence="10">
    <location>
        <begin position="823"/>
        <end position="896"/>
    </location>
</feature>
<dbReference type="Pfam" id="PF00989">
    <property type="entry name" value="PAS"/>
    <property type="match status" value="1"/>
</dbReference>
<evidence type="ECO:0000256" key="6">
    <source>
        <dbReference type="ARBA" id="ARBA00023012"/>
    </source>
</evidence>
<dbReference type="PANTHER" id="PTHR43304">
    <property type="entry name" value="PHYTOCHROME-LIKE PROTEIN CPH1"/>
    <property type="match status" value="1"/>
</dbReference>
<dbReference type="CDD" id="cd00130">
    <property type="entry name" value="PAS"/>
    <property type="match status" value="4"/>
</dbReference>
<keyword evidence="3" id="KW-0597">Phosphoprotein</keyword>
<dbReference type="EC" id="2.7.13.3" evidence="2"/>
<evidence type="ECO:0000259" key="11">
    <source>
        <dbReference type="PROSITE" id="PS50113"/>
    </source>
</evidence>
<keyword evidence="7 8" id="KW-0472">Membrane</keyword>
<dbReference type="SUPFAM" id="SSF55785">
    <property type="entry name" value="PYP-like sensor domain (PAS domain)"/>
    <property type="match status" value="4"/>
</dbReference>
<dbReference type="SMART" id="SM00065">
    <property type="entry name" value="GAF"/>
    <property type="match status" value="2"/>
</dbReference>
<organism evidence="12 13">
    <name type="scientific">Halopseudomonas aestusnigri</name>
    <dbReference type="NCBI Taxonomy" id="857252"/>
    <lineage>
        <taxon>Bacteria</taxon>
        <taxon>Pseudomonadati</taxon>
        <taxon>Pseudomonadota</taxon>
        <taxon>Gammaproteobacteria</taxon>
        <taxon>Pseudomonadales</taxon>
        <taxon>Pseudomonadaceae</taxon>
        <taxon>Halopseudomonas</taxon>
    </lineage>
</organism>
<feature type="transmembrane region" description="Helical" evidence="8">
    <location>
        <begin position="322"/>
        <end position="341"/>
    </location>
</feature>
<dbReference type="GO" id="GO:0006355">
    <property type="term" value="P:regulation of DNA-templated transcription"/>
    <property type="evidence" value="ECO:0007669"/>
    <property type="project" value="InterPro"/>
</dbReference>
<dbReference type="Gene3D" id="3.30.450.40">
    <property type="match status" value="1"/>
</dbReference>
<dbReference type="GO" id="GO:0000155">
    <property type="term" value="F:phosphorelay sensor kinase activity"/>
    <property type="evidence" value="ECO:0007669"/>
    <property type="project" value="InterPro"/>
</dbReference>
<evidence type="ECO:0000313" key="13">
    <source>
        <dbReference type="Proteomes" id="UP000243518"/>
    </source>
</evidence>
<dbReference type="FunFam" id="1.10.287.130:FF:000001">
    <property type="entry name" value="Two-component sensor histidine kinase"/>
    <property type="match status" value="1"/>
</dbReference>
<evidence type="ECO:0000256" key="2">
    <source>
        <dbReference type="ARBA" id="ARBA00012438"/>
    </source>
</evidence>
<dbReference type="InterPro" id="IPR035965">
    <property type="entry name" value="PAS-like_dom_sf"/>
</dbReference>
<dbReference type="InterPro" id="IPR052162">
    <property type="entry name" value="Sensor_kinase/Photoreceptor"/>
</dbReference>
<dbReference type="PROSITE" id="PS50112">
    <property type="entry name" value="PAS"/>
    <property type="match status" value="3"/>
</dbReference>
<evidence type="ECO:0000256" key="5">
    <source>
        <dbReference type="ARBA" id="ARBA00022777"/>
    </source>
</evidence>
<dbReference type="SUPFAM" id="SSF47384">
    <property type="entry name" value="Homodimeric domain of signal transducing histidine kinase"/>
    <property type="match status" value="1"/>
</dbReference>
<comment type="catalytic activity">
    <reaction evidence="1">
        <text>ATP + protein L-histidine = ADP + protein N-phospho-L-histidine.</text>
        <dbReference type="EC" id="2.7.13.3"/>
    </reaction>
</comment>
<dbReference type="Gene3D" id="3.30.565.10">
    <property type="entry name" value="Histidine kinase-like ATPase, C-terminal domain"/>
    <property type="match status" value="1"/>
</dbReference>
<dbReference type="InterPro" id="IPR000014">
    <property type="entry name" value="PAS"/>
</dbReference>
<dbReference type="CDD" id="cd16922">
    <property type="entry name" value="HATPase_EvgS-ArcB-TorS-like"/>
    <property type="match status" value="1"/>
</dbReference>
<dbReference type="SMART" id="SM00091">
    <property type="entry name" value="PAS"/>
    <property type="match status" value="4"/>
</dbReference>
<keyword evidence="8" id="KW-1133">Transmembrane helix</keyword>
<dbReference type="InterPro" id="IPR004358">
    <property type="entry name" value="Sig_transdc_His_kin-like_C"/>
</dbReference>
<evidence type="ECO:0000256" key="7">
    <source>
        <dbReference type="ARBA" id="ARBA00023136"/>
    </source>
</evidence>
<dbReference type="InterPro" id="IPR003661">
    <property type="entry name" value="HisK_dim/P_dom"/>
</dbReference>
<feature type="domain" description="PAS" evidence="10">
    <location>
        <begin position="1096"/>
        <end position="1162"/>
    </location>
</feature>
<dbReference type="Proteomes" id="UP000243518">
    <property type="component" value="Unassembled WGS sequence"/>
</dbReference>
<dbReference type="RefSeq" id="WP_088277687.1">
    <property type="nucleotide sequence ID" value="NZ_FNVE01000017.1"/>
</dbReference>
<dbReference type="InterPro" id="IPR029016">
    <property type="entry name" value="GAF-like_dom_sf"/>
</dbReference>
<dbReference type="Pfam" id="PF08447">
    <property type="entry name" value="PAS_3"/>
    <property type="match status" value="3"/>
</dbReference>
<keyword evidence="5" id="KW-0418">Kinase</keyword>
<dbReference type="PROSITE" id="PS50109">
    <property type="entry name" value="HIS_KIN"/>
    <property type="match status" value="1"/>
</dbReference>
<dbReference type="PROSITE" id="PS50113">
    <property type="entry name" value="PAC"/>
    <property type="match status" value="3"/>
</dbReference>
<keyword evidence="4" id="KW-0808">Transferase</keyword>
<name>A0AAQ1GAS8_9GAMM</name>
<dbReference type="Pfam" id="PF02518">
    <property type="entry name" value="HATPase_c"/>
    <property type="match status" value="1"/>
</dbReference>
<dbReference type="FunFam" id="3.30.565.10:FF:000006">
    <property type="entry name" value="Sensor histidine kinase WalK"/>
    <property type="match status" value="1"/>
</dbReference>
<dbReference type="SMART" id="SM00388">
    <property type="entry name" value="HisKA"/>
    <property type="match status" value="1"/>
</dbReference>
<sequence>MATLPTFRNGHIALPLGIILLALLFLVLAVAASQQRDAQWREQLFNEARRDLSALEQTRQAMRGEARIAVYSLSQDPDVLRLIRRINTLIREHGRAHPEVLRLRAQLAEDLDGFWQLLQQAGATQLQIHLSEDQTTLLRMQNRNTWGDRAQTHNTAGSTRIRSGLTLHQDGARESASAKLFADDKPDSPLIATLEVGFPAFANAQIGQKEGLALLIDIRSVAPETLGHPLLLGQGRWLQVERHGAAMPPGVSDALGTLDQRTPERLYSNSDGTWLLSLLPLEAVGDGQPVDAPAPTALVLWRDISAQAAAHLREQRQLAGKWLLALVAACALFSLLQLSSYRAARRQVLRHADAIREESQKREHNRRLLEIIARTQSAYIQQNQMPASLHEVLEQILALTGYQVGLLSQSRLEPDGTQTLQLQSSLDNRPQPGPAPRALLDAMNAASSDQQARLIASDNPDLKNAVLLPLLYGGRLMGMLALCHGPEQPGSSLLSFLAPLQTSLGQLLNAMRQRQEHATLQERLERQRLALGSLNRIAADFGLSHQERLKRLLDLGCDYLQLELGLVSRISGSVYEVIAASSGENSPESGACFDFEQTYCNLTYQHDDVLAIDSMGNSRFNGHPCYRTFALECYIGIALIVGNRRYGTLNFSASAPRVRPFDEVDLDFMRLCARWCSGLLEQQAEQQAREALLQRFAKLNQHLPGMVYQYQLSSDGHSWFPFSSEGIGNIYDLTPEQAGIDARPAIELIHPEDHDRIVAEIGESARQLTEWRSEYRVRHPRLGEIWVAGYASPEPLANGDIVWHGFIADITTRKHIEQHLASEQQRLARIIDATGVGSWEWDMTAEQLEVNPRWLQMLGLPADRPQSIPAARWSELIHPDDRESARAQLLAHLRGETDHLRYVCRARHQDGHWVWIQSHGQVSRRDASGRALWMSGIHTDISQEMAAAEEVREARAFLSAVIEASTEVAIIAVNTQGDITLFNTGAEKLLGYQAAEVIGQMPPIRFHLAAEIEQRSQQLSARYGKPIDGLEVFLHEARQGGSETRSWTYRRKDAQERQVNLTVTRIADENGEVVGYLGMATDITDLIETTRALQQSESRFRGMVSNLPGAVYRRRPDLRLSMSYLSNEIEHITGYPASDLVDNRHRSYASIVHPDDLDALLQRSHTSPGQPSFEHTYRLLHADGRIVQVRDKGRAEFDADGNLIGFDGFIWDVTDQVRAEQMKAQFVSTVSHELRTPLTAISGALKLIHGGALGPIPDNMHRLLGIAAQNSDNLHSLINDLLDMDKLTAGQLQIQLQDQPLRPLLEQALELNQSYADQFQVTQLLDPIDDVVVSVDRQRLGQILANLLSNAAKFSRPQGRIWLGAQHLGDQVEISVRDEGIGIPSKEHERIFDKFFQVDSTSTRSRTGSGLGLAITRELARRMAGDVGFESSEGVGSRFWVRLPCKNANAHRETV</sequence>
<dbReference type="SMART" id="SM00387">
    <property type="entry name" value="HATPase_c"/>
    <property type="match status" value="1"/>
</dbReference>
<evidence type="ECO:0000259" key="9">
    <source>
        <dbReference type="PROSITE" id="PS50109"/>
    </source>
</evidence>
<dbReference type="InterPro" id="IPR036097">
    <property type="entry name" value="HisK_dim/P_sf"/>
</dbReference>
<feature type="domain" description="Histidine kinase" evidence="9">
    <location>
        <begin position="1229"/>
        <end position="1447"/>
    </location>
</feature>
<keyword evidence="8" id="KW-0812">Transmembrane</keyword>
<feature type="transmembrane region" description="Helical" evidence="8">
    <location>
        <begin position="12"/>
        <end position="32"/>
    </location>
</feature>
<proteinExistence type="predicted"/>
<dbReference type="InterPro" id="IPR036890">
    <property type="entry name" value="HATPase_C_sf"/>
</dbReference>
<dbReference type="InterPro" id="IPR013767">
    <property type="entry name" value="PAS_fold"/>
</dbReference>
<feature type="domain" description="PAC" evidence="11">
    <location>
        <begin position="1173"/>
        <end position="1225"/>
    </location>
</feature>
<dbReference type="NCBIfam" id="TIGR00229">
    <property type="entry name" value="sensory_box"/>
    <property type="match status" value="3"/>
</dbReference>
<dbReference type="InterPro" id="IPR005467">
    <property type="entry name" value="His_kinase_dom"/>
</dbReference>
<dbReference type="InterPro" id="IPR013655">
    <property type="entry name" value="PAS_fold_3"/>
</dbReference>
<keyword evidence="13" id="KW-1185">Reference proteome</keyword>
<dbReference type="Pfam" id="PF00512">
    <property type="entry name" value="HisKA"/>
    <property type="match status" value="1"/>
</dbReference>
<dbReference type="Pfam" id="PF01590">
    <property type="entry name" value="GAF"/>
    <property type="match status" value="1"/>
</dbReference>
<feature type="domain" description="PAS" evidence="10">
    <location>
        <begin position="954"/>
        <end position="1000"/>
    </location>
</feature>
<gene>
    <name evidence="12" type="ORF">SAMN05216586_11748</name>
</gene>
<dbReference type="InterPro" id="IPR003018">
    <property type="entry name" value="GAF"/>
</dbReference>
<dbReference type="InterPro" id="IPR000700">
    <property type="entry name" value="PAS-assoc_C"/>
</dbReference>
<evidence type="ECO:0000313" key="12">
    <source>
        <dbReference type="EMBL" id="SEG71694.1"/>
    </source>
</evidence>
<evidence type="ECO:0000256" key="1">
    <source>
        <dbReference type="ARBA" id="ARBA00000085"/>
    </source>
</evidence>
<protein>
    <recommendedName>
        <fullName evidence="2">histidine kinase</fullName>
        <ecNumber evidence="2">2.7.13.3</ecNumber>
    </recommendedName>
</protein>
<evidence type="ECO:0000259" key="10">
    <source>
        <dbReference type="PROSITE" id="PS50112"/>
    </source>
</evidence>
<dbReference type="Gene3D" id="3.30.450.20">
    <property type="entry name" value="PAS domain"/>
    <property type="match status" value="4"/>
</dbReference>
<dbReference type="GO" id="GO:0005886">
    <property type="term" value="C:plasma membrane"/>
    <property type="evidence" value="ECO:0007669"/>
    <property type="project" value="UniProtKB-ARBA"/>
</dbReference>
<reference evidence="12 13" key="1">
    <citation type="submission" date="2016-10" db="EMBL/GenBank/DDBJ databases">
        <authorList>
            <person name="Varghese N."/>
            <person name="Submissions S."/>
        </authorList>
    </citation>
    <scope>NUCLEOTIDE SEQUENCE [LARGE SCALE GENOMIC DNA]</scope>
    <source>
        <strain evidence="12 13">CECT 8317</strain>
    </source>
</reference>
<dbReference type="SUPFAM" id="SSF55781">
    <property type="entry name" value="GAF domain-like"/>
    <property type="match status" value="1"/>
</dbReference>
<keyword evidence="6" id="KW-0902">Two-component regulatory system</keyword>
<dbReference type="Gene3D" id="1.10.287.130">
    <property type="match status" value="1"/>
</dbReference>
<feature type="domain" description="PAC" evidence="11">
    <location>
        <begin position="896"/>
        <end position="953"/>
    </location>
</feature>
<dbReference type="EMBL" id="FNVE01000017">
    <property type="protein sequence ID" value="SEG71694.1"/>
    <property type="molecule type" value="Genomic_DNA"/>
</dbReference>
<accession>A0AAQ1GAS8</accession>
<dbReference type="CDD" id="cd00082">
    <property type="entry name" value="HisKA"/>
    <property type="match status" value="1"/>
</dbReference>
<dbReference type="PRINTS" id="PR00344">
    <property type="entry name" value="BCTRLSENSOR"/>
</dbReference>
<dbReference type="PANTHER" id="PTHR43304:SF1">
    <property type="entry name" value="PAC DOMAIN-CONTAINING PROTEIN"/>
    <property type="match status" value="1"/>
</dbReference>
<dbReference type="InterPro" id="IPR001610">
    <property type="entry name" value="PAC"/>
</dbReference>